<dbReference type="AlphaFoldDB" id="M4VQL3"/>
<dbReference type="InterPro" id="IPR050210">
    <property type="entry name" value="tRNA_Adenine-N(6)_MTase"/>
</dbReference>
<gene>
    <name evidence="1" type="ORF">A11Q_1233</name>
</gene>
<dbReference type="EMBL" id="CP003537">
    <property type="protein sequence ID" value="AGH95449.1"/>
    <property type="molecule type" value="Genomic_DNA"/>
</dbReference>
<proteinExistence type="predicted"/>
<evidence type="ECO:0000313" key="1">
    <source>
        <dbReference type="EMBL" id="AGH95449.1"/>
    </source>
</evidence>
<organism evidence="1 2">
    <name type="scientific">Pseudobdellovibrio exovorus JSS</name>
    <dbReference type="NCBI Taxonomy" id="1184267"/>
    <lineage>
        <taxon>Bacteria</taxon>
        <taxon>Pseudomonadati</taxon>
        <taxon>Bdellovibrionota</taxon>
        <taxon>Bdellovibrionia</taxon>
        <taxon>Bdellovibrionales</taxon>
        <taxon>Pseudobdellovibrionaceae</taxon>
        <taxon>Pseudobdellovibrio</taxon>
    </lineage>
</organism>
<dbReference type="PATRIC" id="fig|1184267.3.peg.1248"/>
<dbReference type="PROSITE" id="PS00092">
    <property type="entry name" value="N6_MTASE"/>
    <property type="match status" value="1"/>
</dbReference>
<sequence length="226" mass="25971">MMSSINPHFTLNYSQPEDYRFSHDSVFLARRVFEDIRRQQVKTYQNALDLCSGCGIIGLDLLFHLASNNFDLPLTMDFLDVQEVYRPHFEQNMATLKAQIPAEVQIPDGQFITANYNTLKSQNSFKEKYDLILCNPPYFDPKNGVLSSSEFKNRCRFFLDSDFQNLIQSIESSLKPQGVAYVLIRSQKDHAVDLATDFSKLGSTLSLERQEPIRGTDLYCLTKKSQ</sequence>
<dbReference type="PANTHER" id="PTHR47739">
    <property type="entry name" value="TRNA1(VAL) (ADENINE(37)-N6)-METHYLTRANSFERASE"/>
    <property type="match status" value="1"/>
</dbReference>
<dbReference type="KEGG" id="bex:A11Q_1233"/>
<dbReference type="eggNOG" id="COG4123">
    <property type="taxonomic scope" value="Bacteria"/>
</dbReference>
<dbReference type="SUPFAM" id="SSF53335">
    <property type="entry name" value="S-adenosyl-L-methionine-dependent methyltransferases"/>
    <property type="match status" value="1"/>
</dbReference>
<dbReference type="Gene3D" id="3.40.50.150">
    <property type="entry name" value="Vaccinia Virus protein VP39"/>
    <property type="match status" value="1"/>
</dbReference>
<reference evidence="1 2" key="1">
    <citation type="journal article" date="2013" name="ISME J.">
        <title>By their genes ye shall know them: genomic signatures of predatory bacteria.</title>
        <authorList>
            <person name="Pasternak Z."/>
            <person name="Pietrokovski S."/>
            <person name="Rotem O."/>
            <person name="Gophna U."/>
            <person name="Lurie-Weinberger M.N."/>
            <person name="Jurkevitch E."/>
        </authorList>
    </citation>
    <scope>NUCLEOTIDE SEQUENCE [LARGE SCALE GENOMIC DNA]</scope>
    <source>
        <strain evidence="1 2">JSS</strain>
    </source>
</reference>
<dbReference type="GO" id="GO:0032259">
    <property type="term" value="P:methylation"/>
    <property type="evidence" value="ECO:0007669"/>
    <property type="project" value="InterPro"/>
</dbReference>
<dbReference type="HOGENOM" id="CLU_1222803_0_0_7"/>
<accession>M4VQL3</accession>
<name>M4VQL3_9BACT</name>
<dbReference type="InterPro" id="IPR002052">
    <property type="entry name" value="DNA_methylase_N6_adenine_CS"/>
</dbReference>
<dbReference type="InterPro" id="IPR029063">
    <property type="entry name" value="SAM-dependent_MTases_sf"/>
</dbReference>
<dbReference type="Proteomes" id="UP000012040">
    <property type="component" value="Chromosome"/>
</dbReference>
<dbReference type="OrthoDB" id="5291796at2"/>
<dbReference type="STRING" id="1184267.A11Q_1233"/>
<evidence type="ECO:0008006" key="3">
    <source>
        <dbReference type="Google" id="ProtNLM"/>
    </source>
</evidence>
<dbReference type="PANTHER" id="PTHR47739:SF1">
    <property type="entry name" value="TRNA1(VAL) (ADENINE(37)-N6)-METHYLTRANSFERASE"/>
    <property type="match status" value="1"/>
</dbReference>
<keyword evidence="2" id="KW-1185">Reference proteome</keyword>
<dbReference type="GO" id="GO:0003676">
    <property type="term" value="F:nucleic acid binding"/>
    <property type="evidence" value="ECO:0007669"/>
    <property type="project" value="InterPro"/>
</dbReference>
<evidence type="ECO:0000313" key="2">
    <source>
        <dbReference type="Proteomes" id="UP000012040"/>
    </source>
</evidence>
<dbReference type="GO" id="GO:0008168">
    <property type="term" value="F:methyltransferase activity"/>
    <property type="evidence" value="ECO:0007669"/>
    <property type="project" value="InterPro"/>
</dbReference>
<dbReference type="RefSeq" id="WP_015469939.1">
    <property type="nucleotide sequence ID" value="NC_020813.1"/>
</dbReference>
<protein>
    <recommendedName>
        <fullName evidence="3">Methyltransferase small domain-containing protein</fullName>
    </recommendedName>
</protein>